<organism evidence="6 7">
    <name type="scientific">Candidatus Woesebacteria bacterium GW2011_GWB1_43_14</name>
    <dbReference type="NCBI Taxonomy" id="1618578"/>
    <lineage>
        <taxon>Bacteria</taxon>
        <taxon>Candidatus Woeseibacteriota</taxon>
    </lineage>
</organism>
<dbReference type="Pfam" id="PF00753">
    <property type="entry name" value="Lactamase_B"/>
    <property type="match status" value="1"/>
</dbReference>
<name>A0A0G1DH37_9BACT</name>
<proteinExistence type="predicted"/>
<accession>A0A0G1DH37</accession>
<dbReference type="Gene3D" id="3.60.15.10">
    <property type="entry name" value="Ribonuclease Z/Hydroxyacylglutathione hydrolase-like"/>
    <property type="match status" value="1"/>
</dbReference>
<evidence type="ECO:0000256" key="4">
    <source>
        <dbReference type="ARBA" id="ARBA00022833"/>
    </source>
</evidence>
<dbReference type="InterPro" id="IPR036866">
    <property type="entry name" value="RibonucZ/Hydroxyglut_hydro"/>
</dbReference>
<dbReference type="InterPro" id="IPR051453">
    <property type="entry name" value="MBL_Glyoxalase_II"/>
</dbReference>
<gene>
    <name evidence="6" type="ORF">UV74_C0013G0141</name>
</gene>
<comment type="cofactor">
    <cofactor evidence="1">
        <name>Zn(2+)</name>
        <dbReference type="ChEBI" id="CHEBI:29105"/>
    </cofactor>
</comment>
<dbReference type="GO" id="GO:0016787">
    <property type="term" value="F:hydrolase activity"/>
    <property type="evidence" value="ECO:0007669"/>
    <property type="project" value="UniProtKB-KW"/>
</dbReference>
<keyword evidence="2" id="KW-0479">Metal-binding</keyword>
<dbReference type="InterPro" id="IPR001279">
    <property type="entry name" value="Metallo-B-lactamas"/>
</dbReference>
<dbReference type="PATRIC" id="fig|1618578.3.peg.488"/>
<dbReference type="Proteomes" id="UP000034090">
    <property type="component" value="Unassembled WGS sequence"/>
</dbReference>
<dbReference type="PANTHER" id="PTHR46233:SF3">
    <property type="entry name" value="HYDROXYACYLGLUTATHIONE HYDROLASE GLOC"/>
    <property type="match status" value="1"/>
</dbReference>
<evidence type="ECO:0000256" key="2">
    <source>
        <dbReference type="ARBA" id="ARBA00022723"/>
    </source>
</evidence>
<protein>
    <submittedName>
        <fullName evidence="6">Metallo-beta-lactamase family protein</fullName>
    </submittedName>
</protein>
<dbReference type="PANTHER" id="PTHR46233">
    <property type="entry name" value="HYDROXYACYLGLUTATHIONE HYDROLASE GLOC"/>
    <property type="match status" value="1"/>
</dbReference>
<dbReference type="STRING" id="1618578.UV74_C0013G0141"/>
<dbReference type="CDD" id="cd06262">
    <property type="entry name" value="metallo-hydrolase-like_MBL-fold"/>
    <property type="match status" value="1"/>
</dbReference>
<dbReference type="GO" id="GO:0046872">
    <property type="term" value="F:metal ion binding"/>
    <property type="evidence" value="ECO:0007669"/>
    <property type="project" value="UniProtKB-KW"/>
</dbReference>
<keyword evidence="4" id="KW-0862">Zinc</keyword>
<dbReference type="SUPFAM" id="SSF56281">
    <property type="entry name" value="Metallo-hydrolase/oxidoreductase"/>
    <property type="match status" value="1"/>
</dbReference>
<evidence type="ECO:0000256" key="1">
    <source>
        <dbReference type="ARBA" id="ARBA00001947"/>
    </source>
</evidence>
<evidence type="ECO:0000259" key="5">
    <source>
        <dbReference type="SMART" id="SM00849"/>
    </source>
</evidence>
<dbReference type="SMART" id="SM00849">
    <property type="entry name" value="Lactamase_B"/>
    <property type="match status" value="1"/>
</dbReference>
<evidence type="ECO:0000313" key="6">
    <source>
        <dbReference type="EMBL" id="KKS97019.1"/>
    </source>
</evidence>
<reference evidence="6 7" key="1">
    <citation type="journal article" date="2015" name="Nature">
        <title>rRNA introns, odd ribosomes, and small enigmatic genomes across a large radiation of phyla.</title>
        <authorList>
            <person name="Brown C.T."/>
            <person name="Hug L.A."/>
            <person name="Thomas B.C."/>
            <person name="Sharon I."/>
            <person name="Castelle C.J."/>
            <person name="Singh A."/>
            <person name="Wilkins M.J."/>
            <person name="Williams K.H."/>
            <person name="Banfield J.F."/>
        </authorList>
    </citation>
    <scope>NUCLEOTIDE SEQUENCE [LARGE SCALE GENOMIC DNA]</scope>
</reference>
<feature type="domain" description="Metallo-beta-lactamase" evidence="5">
    <location>
        <begin position="17"/>
        <end position="197"/>
    </location>
</feature>
<dbReference type="AlphaFoldDB" id="A0A0G1DH37"/>
<dbReference type="EMBL" id="LCFQ01000013">
    <property type="protein sequence ID" value="KKS97019.1"/>
    <property type="molecule type" value="Genomic_DNA"/>
</dbReference>
<sequence>MLSGQISSLTLPVGQMSANCHILYDERSHEGVIIDPGDDADFIIRKITDLEIKPLSILATHGHFDHVMAVNEIKIAYKIPFLIHQSDLPILRSMRESAKYFLGIDPGPTPIPDDYLKNNSKLDIGHFSLKVIGVPGHTPGSVALYSSKVAKIFVGDLVFAGGGVGRTDHKYSDEKKLIKSIKKILRMPEGIEVYPGHGRETTIAELAISLTDYIGTT</sequence>
<evidence type="ECO:0000256" key="3">
    <source>
        <dbReference type="ARBA" id="ARBA00022801"/>
    </source>
</evidence>
<comment type="caution">
    <text evidence="6">The sequence shown here is derived from an EMBL/GenBank/DDBJ whole genome shotgun (WGS) entry which is preliminary data.</text>
</comment>
<evidence type="ECO:0000313" key="7">
    <source>
        <dbReference type="Proteomes" id="UP000034090"/>
    </source>
</evidence>
<keyword evidence="3" id="KW-0378">Hydrolase</keyword>